<keyword evidence="3" id="KW-1185">Reference proteome</keyword>
<evidence type="ECO:0000256" key="1">
    <source>
        <dbReference type="SAM" id="MobiDB-lite"/>
    </source>
</evidence>
<dbReference type="Proteomes" id="UP000011115">
    <property type="component" value="Unassembled WGS sequence"/>
</dbReference>
<dbReference type="HOGENOM" id="CLU_1417392_0_0_1"/>
<protein>
    <submittedName>
        <fullName evidence="2">Uncharacterized protein</fullName>
    </submittedName>
</protein>
<evidence type="ECO:0000313" key="3">
    <source>
        <dbReference type="Proteomes" id="UP000011115"/>
    </source>
</evidence>
<feature type="compositionally biased region" description="Basic and acidic residues" evidence="1">
    <location>
        <begin position="44"/>
        <end position="58"/>
    </location>
</feature>
<name>M1DLF5_SOLTU</name>
<accession>M1DLF5</accession>
<dbReference type="AlphaFoldDB" id="M1DLF5"/>
<dbReference type="PaxDb" id="4113-PGSC0003DMT400090895"/>
<dbReference type="Gramene" id="PGSC0003DMT400090895">
    <property type="protein sequence ID" value="PGSC0003DMT400090895"/>
    <property type="gene ID" value="PGSC0003DMG400040466"/>
</dbReference>
<reference evidence="3" key="1">
    <citation type="journal article" date="2011" name="Nature">
        <title>Genome sequence and analysis of the tuber crop potato.</title>
        <authorList>
            <consortium name="The Potato Genome Sequencing Consortium"/>
        </authorList>
    </citation>
    <scope>NUCLEOTIDE SEQUENCE [LARGE SCALE GENOMIC DNA]</scope>
    <source>
        <strain evidence="3">cv. DM1-3 516 R44</strain>
    </source>
</reference>
<reference evidence="2" key="2">
    <citation type="submission" date="2015-06" db="UniProtKB">
        <authorList>
            <consortium name="EnsemblPlants"/>
        </authorList>
    </citation>
    <scope>IDENTIFICATION</scope>
    <source>
        <strain evidence="2">DM1-3 516 R44</strain>
    </source>
</reference>
<organism evidence="2 3">
    <name type="scientific">Solanum tuberosum</name>
    <name type="common">Potato</name>
    <dbReference type="NCBI Taxonomy" id="4113"/>
    <lineage>
        <taxon>Eukaryota</taxon>
        <taxon>Viridiplantae</taxon>
        <taxon>Streptophyta</taxon>
        <taxon>Embryophyta</taxon>
        <taxon>Tracheophyta</taxon>
        <taxon>Spermatophyta</taxon>
        <taxon>Magnoliopsida</taxon>
        <taxon>eudicotyledons</taxon>
        <taxon>Gunneridae</taxon>
        <taxon>Pentapetalae</taxon>
        <taxon>asterids</taxon>
        <taxon>lamiids</taxon>
        <taxon>Solanales</taxon>
        <taxon>Solanaceae</taxon>
        <taxon>Solanoideae</taxon>
        <taxon>Solaneae</taxon>
        <taxon>Solanum</taxon>
    </lineage>
</organism>
<proteinExistence type="predicted"/>
<dbReference type="InParanoid" id="M1DLF5"/>
<dbReference type="EnsemblPlants" id="PGSC0003DMT400090895">
    <property type="protein sequence ID" value="PGSC0003DMT400090895"/>
    <property type="gene ID" value="PGSC0003DMG400040466"/>
</dbReference>
<evidence type="ECO:0000313" key="2">
    <source>
        <dbReference type="EnsemblPlants" id="PGSC0003DMT400090895"/>
    </source>
</evidence>
<feature type="region of interest" description="Disordered" evidence="1">
    <location>
        <begin position="39"/>
        <end position="64"/>
    </location>
</feature>
<sequence>MGLEIAFCSSVLIPEGKGQVGDEMEQSALCRSVSRRSTISPNHSKCEEAEGQSRKFERLNPSPSPTQFALESEWAKVEAVLNEATRRSRETELIRDNMLLECFYRGLGPENRLVGDQISLGGLTRLPFAIAAHLLDRMAKTNKDTEKDKVMATLLTQLDLVAKKIMELEATDKKKDWCIPPHERVKSKVYEG</sequence>